<feature type="region of interest" description="Disordered" evidence="1">
    <location>
        <begin position="105"/>
        <end position="125"/>
    </location>
</feature>
<evidence type="ECO:0000313" key="3">
    <source>
        <dbReference type="Proteomes" id="UP000019184"/>
    </source>
</evidence>
<organism evidence="2 3">
    <name type="scientific">Candidatus Contendobacter odensis Run_B_J11</name>
    <dbReference type="NCBI Taxonomy" id="1400861"/>
    <lineage>
        <taxon>Bacteria</taxon>
        <taxon>Pseudomonadati</taxon>
        <taxon>Pseudomonadota</taxon>
        <taxon>Gammaproteobacteria</taxon>
        <taxon>Candidatus Competibacteraceae</taxon>
        <taxon>Candidatus Contendibacter</taxon>
    </lineage>
</organism>
<gene>
    <name evidence="2" type="ORF">BN874_1350003</name>
</gene>
<comment type="caution">
    <text evidence="2">The sequence shown here is derived from an EMBL/GenBank/DDBJ whole genome shotgun (WGS) entry which is preliminary data.</text>
</comment>
<evidence type="ECO:0000256" key="1">
    <source>
        <dbReference type="SAM" id="MobiDB-lite"/>
    </source>
</evidence>
<evidence type="ECO:0000313" key="2">
    <source>
        <dbReference type="EMBL" id="CDH43805.1"/>
    </source>
</evidence>
<feature type="compositionally biased region" description="Basic and acidic residues" evidence="1">
    <location>
        <begin position="114"/>
        <end position="125"/>
    </location>
</feature>
<dbReference type="EMBL" id="CBTK010000041">
    <property type="protein sequence ID" value="CDH43805.1"/>
    <property type="molecule type" value="Genomic_DNA"/>
</dbReference>
<sequence length="300" mass="33700">MEAPESRQYDRNLVAWIPEHRPRLVQAGLTVLRAYIAAGQPRQPYPPMGSFEDWDQMVRRPLTWLGEADPLAGTAELNDADPVRRKLRALLAAWWTTFRTAGATSKEAVTRAQETQRDAQGDEERPAQALWDVLSEHFTDRRGKIRSQLIGEFIRKYARRVEVGARFENYGTNQDRQLWRVVVVDDKRFQEILASGLQGDKGDRVTEPPMSPCHPCHPYPPSPENYGAAVSLSPLAIRIVEILQATGFGGMTPDDLTRMVDAGKTGPALVKATINQLLLTGRIGRTNDRLVFNPQPDQSH</sequence>
<dbReference type="RefSeq" id="WP_154724725.1">
    <property type="nucleotide sequence ID" value="NZ_CBTK010000041.1"/>
</dbReference>
<dbReference type="AlphaFoldDB" id="A0A7U7G967"/>
<reference evidence="2 3" key="1">
    <citation type="journal article" date="2014" name="ISME J.">
        <title>Candidatus Competibacter-lineage genomes retrieved from metagenomes reveal functional metabolic diversity.</title>
        <authorList>
            <person name="McIlroy S.J."/>
            <person name="Albertsen M."/>
            <person name="Andresen E.K."/>
            <person name="Saunders A.M."/>
            <person name="Kristiansen R."/>
            <person name="Stokholm-Bjerregaard M."/>
            <person name="Nielsen K.L."/>
            <person name="Nielsen P.H."/>
        </authorList>
    </citation>
    <scope>NUCLEOTIDE SEQUENCE [LARGE SCALE GENOMIC DNA]</scope>
    <source>
        <strain evidence="2 3">Run_B_J11</strain>
    </source>
</reference>
<name>A0A7U7G967_9GAMM</name>
<protein>
    <submittedName>
        <fullName evidence="2">Uncharacterized protein</fullName>
    </submittedName>
</protein>
<accession>A0A7U7G967</accession>
<dbReference type="Proteomes" id="UP000019184">
    <property type="component" value="Unassembled WGS sequence"/>
</dbReference>
<keyword evidence="3" id="KW-1185">Reference proteome</keyword>
<proteinExistence type="predicted"/>
<dbReference type="OrthoDB" id="123525at2"/>